<gene>
    <name evidence="1" type="ORF">ERX40_07485</name>
</gene>
<dbReference type="Proteomes" id="UP000295280">
    <property type="component" value="Unassembled WGS sequence"/>
</dbReference>
<name>A0A9Q8FPW9_9STAP</name>
<accession>A0A9Q8FPW9</accession>
<dbReference type="OrthoDB" id="9909179at2"/>
<comment type="caution">
    <text evidence="1">The sequence shown here is derived from an EMBL/GenBank/DDBJ whole genome shotgun (WGS) entry which is preliminary data.</text>
</comment>
<dbReference type="EMBL" id="SCWD01000002">
    <property type="protein sequence ID" value="TDM02389.1"/>
    <property type="molecule type" value="Genomic_DNA"/>
</dbReference>
<organism evidence="1 2">
    <name type="scientific">Macrococcus carouselicus</name>
    <dbReference type="NCBI Taxonomy" id="69969"/>
    <lineage>
        <taxon>Bacteria</taxon>
        <taxon>Bacillati</taxon>
        <taxon>Bacillota</taxon>
        <taxon>Bacilli</taxon>
        <taxon>Bacillales</taxon>
        <taxon>Staphylococcaceae</taxon>
        <taxon>Macrococcus</taxon>
    </lineage>
</organism>
<protein>
    <submittedName>
        <fullName evidence="1">Uncharacterized protein</fullName>
    </submittedName>
</protein>
<reference evidence="1 2" key="1">
    <citation type="submission" date="2019-01" db="EMBL/GenBank/DDBJ databases">
        <title>Draft genome sequences of the type strains of six Macrococcus species.</title>
        <authorList>
            <person name="Mazhar S."/>
            <person name="Altermann E."/>
            <person name="Hill C."/>
            <person name="Mcauliffe O."/>
        </authorList>
    </citation>
    <scope>NUCLEOTIDE SEQUENCE [LARGE SCALE GENOMIC DNA]</scope>
    <source>
        <strain evidence="1 2">ATCC 51828</strain>
    </source>
</reference>
<keyword evidence="2" id="KW-1185">Reference proteome</keyword>
<dbReference type="AlphaFoldDB" id="A0A9Q8FPW9"/>
<sequence length="66" mass="7410">MPRGKPVPANQRYKEPVKFSAVVDKSTQQDLTYIAGSLIKEFDGNIPTQGQTITFLVEHYKKITGK</sequence>
<evidence type="ECO:0000313" key="2">
    <source>
        <dbReference type="Proteomes" id="UP000295280"/>
    </source>
</evidence>
<dbReference type="RefSeq" id="WP_133417872.1">
    <property type="nucleotide sequence ID" value="NZ_SCWD01000002.1"/>
</dbReference>
<evidence type="ECO:0000313" key="1">
    <source>
        <dbReference type="EMBL" id="TDM02389.1"/>
    </source>
</evidence>
<proteinExistence type="predicted"/>